<reference evidence="2" key="2">
    <citation type="submission" date="2020-09" db="EMBL/GenBank/DDBJ databases">
        <authorList>
            <person name="Sun Q."/>
            <person name="Ohkuma M."/>
        </authorList>
    </citation>
    <scope>NUCLEOTIDE SEQUENCE</scope>
    <source>
        <strain evidence="2">JCM 13306</strain>
    </source>
</reference>
<organism evidence="2 3">
    <name type="scientific">Xanthomonas boreopolis</name>
    <dbReference type="NCBI Taxonomy" id="86183"/>
    <lineage>
        <taxon>Bacteria</taxon>
        <taxon>Pseudomonadati</taxon>
        <taxon>Pseudomonadota</taxon>
        <taxon>Gammaproteobacteria</taxon>
        <taxon>Lysobacterales</taxon>
        <taxon>Lysobacteraceae</taxon>
        <taxon>Xanthomonas</taxon>
    </lineage>
</organism>
<dbReference type="InterPro" id="IPR045057">
    <property type="entry name" value="Gcn5-rel_NAT"/>
</dbReference>
<dbReference type="InterPro" id="IPR016181">
    <property type="entry name" value="Acyl_CoA_acyltransferase"/>
</dbReference>
<sequence length="100" mass="10882">MAGELMSTAGESQVRHEPGRFRFVIHVEGHEAVLEYRLAAGTMAILHTGVPEPIGGRGIAGQLTAAALATARANGWKVRPECSYAEAYFRRHPEQRDLLA</sequence>
<gene>
    <name evidence="2" type="ORF">GCM10009090_07920</name>
</gene>
<dbReference type="Gene3D" id="3.40.630.30">
    <property type="match status" value="1"/>
</dbReference>
<proteinExistence type="predicted"/>
<protein>
    <submittedName>
        <fullName evidence="2">N-acetyltransferase</fullName>
    </submittedName>
</protein>
<evidence type="ECO:0000259" key="1">
    <source>
        <dbReference type="PROSITE" id="PS51729"/>
    </source>
</evidence>
<dbReference type="Proteomes" id="UP000623958">
    <property type="component" value="Unassembled WGS sequence"/>
</dbReference>
<dbReference type="PROSITE" id="PS51729">
    <property type="entry name" value="GNAT_YJDJ"/>
    <property type="match status" value="1"/>
</dbReference>
<reference evidence="2" key="1">
    <citation type="journal article" date="2014" name="Int. J. Syst. Evol. Microbiol.">
        <title>Complete genome sequence of Corynebacterium casei LMG S-19264T (=DSM 44701T), isolated from a smear-ripened cheese.</title>
        <authorList>
            <consortium name="US DOE Joint Genome Institute (JGI-PGF)"/>
            <person name="Walter F."/>
            <person name="Albersmeier A."/>
            <person name="Kalinowski J."/>
            <person name="Ruckert C."/>
        </authorList>
    </citation>
    <scope>NUCLEOTIDE SEQUENCE</scope>
    <source>
        <strain evidence="2">JCM 13306</strain>
    </source>
</reference>
<evidence type="ECO:0000313" key="2">
    <source>
        <dbReference type="EMBL" id="GHH49041.1"/>
    </source>
</evidence>
<dbReference type="AlphaFoldDB" id="A0A919F5Q9"/>
<dbReference type="Pfam" id="PF14542">
    <property type="entry name" value="Acetyltransf_CG"/>
    <property type="match status" value="1"/>
</dbReference>
<evidence type="ECO:0000313" key="3">
    <source>
        <dbReference type="Proteomes" id="UP000623958"/>
    </source>
</evidence>
<dbReference type="EMBL" id="BNBA01000004">
    <property type="protein sequence ID" value="GHH49041.1"/>
    <property type="molecule type" value="Genomic_DNA"/>
</dbReference>
<feature type="domain" description="N-acetyltransferase" evidence="1">
    <location>
        <begin position="15"/>
        <end position="100"/>
    </location>
</feature>
<accession>A0A919F5Q9</accession>
<keyword evidence="3" id="KW-1185">Reference proteome</keyword>
<dbReference type="InterPro" id="IPR031165">
    <property type="entry name" value="GNAT_YJDJ"/>
</dbReference>
<dbReference type="SUPFAM" id="SSF55729">
    <property type="entry name" value="Acyl-CoA N-acyltransferases (Nat)"/>
    <property type="match status" value="1"/>
</dbReference>
<comment type="caution">
    <text evidence="2">The sequence shown here is derived from an EMBL/GenBank/DDBJ whole genome shotgun (WGS) entry which is preliminary data.</text>
</comment>
<dbReference type="PANTHER" id="PTHR31435">
    <property type="entry name" value="PROTEIN NATD1"/>
    <property type="match status" value="1"/>
</dbReference>
<name>A0A919F5Q9_9XANT</name>
<dbReference type="PANTHER" id="PTHR31435:SF9">
    <property type="entry name" value="PROTEIN NATD1"/>
    <property type="match status" value="1"/>
</dbReference>